<dbReference type="InterPro" id="IPR019734">
    <property type="entry name" value="TPR_rpt"/>
</dbReference>
<keyword evidence="2" id="KW-0175">Coiled coil</keyword>
<proteinExistence type="predicted"/>
<dbReference type="Proteomes" id="UP001318040">
    <property type="component" value="Chromosome 32"/>
</dbReference>
<dbReference type="PANTHER" id="PTHR46540:SF1">
    <property type="entry name" value="TETRATRICOPEPTIDE REPEAT PROTEIN 12"/>
    <property type="match status" value="1"/>
</dbReference>
<dbReference type="GO" id="GO:0007288">
    <property type="term" value="P:sperm axoneme assembly"/>
    <property type="evidence" value="ECO:0007669"/>
    <property type="project" value="TreeGrafter"/>
</dbReference>
<dbReference type="GO" id="GO:0005737">
    <property type="term" value="C:cytoplasm"/>
    <property type="evidence" value="ECO:0007669"/>
    <property type="project" value="TreeGrafter"/>
</dbReference>
<dbReference type="InterPro" id="IPR016024">
    <property type="entry name" value="ARM-type_fold"/>
</dbReference>
<dbReference type="CTD" id="54970"/>
<feature type="coiled-coil region" evidence="2">
    <location>
        <begin position="219"/>
        <end position="246"/>
    </location>
</feature>
<accession>A0AAJ7TPZ6</accession>
<dbReference type="PANTHER" id="PTHR46540">
    <property type="entry name" value="TETRATRICOPEPTIDE REPEAT PROTEIN 12"/>
    <property type="match status" value="1"/>
</dbReference>
<keyword evidence="3" id="KW-1185">Reference proteome</keyword>
<dbReference type="GO" id="GO:0005813">
    <property type="term" value="C:centrosome"/>
    <property type="evidence" value="ECO:0007669"/>
    <property type="project" value="TreeGrafter"/>
</dbReference>
<evidence type="ECO:0000313" key="4">
    <source>
        <dbReference type="RefSeq" id="XP_032820593.1"/>
    </source>
</evidence>
<sequence>MVDSSTDEQLGRFLGRVDDVADLLARMNSPDEQLRRAALAEADRTIQHLHDDQEEVDGCRVRLDRTVIAAAPAPGSMEGKQCPEMSQGSDAFMSLLEKDARERADRRRENELLALGLKERGNAAFREGDFASALALYSEGLDACRDLEVLYTNRAQTFLKLGRPAEALADCQWALRCNERSVKARVLMGKSHQALGQFTEAQGTYEAVLAADPTHKILIQGLLRALERERLRVEEEREARAQLSGADPHAARSLLAALGHLRGGAGSSALELARDVRSLASSIHSPTTRALFRIEEGFEIITGNATLLRSLCGCCVGEEETALCVALLQLLQAACQDDEASVGRLLASLRLCRAATEGARTAEEEATVPLLGALRSGEAEVRLHAVRLLRTLSQTEAGREQLLGQFDVGRLLSALASTLPSVPASLPLDVITQLGTHPRFRRWLWEDEGRALATLLAPLERCLARGEPTRPDAEHLAPCIAALATLASYGGAVRAALAARHELWDACLGIADRCAGHQGAPLAGALLRDLVGLLLRLAEEDNDTVQGIAGRVTRTCLPLLDDPSGRTVVMSLALLGRVLPRSEVAVNDAVSAGIVSSLLGFLEARGGPVAVLAAARPLAVVTQKNAAARGQLAESRAGLDALLALLEGPTGAGEGLEGAQGNAALCLGHCAASPLLPGRAVPALLRHAARSDAPPALRANCAIALAKMCRAQPRFARRLRRREHGMELLRDCAQLLD</sequence>
<dbReference type="SUPFAM" id="SSF48452">
    <property type="entry name" value="TPR-like"/>
    <property type="match status" value="1"/>
</dbReference>
<dbReference type="InterPro" id="IPR011989">
    <property type="entry name" value="ARM-like"/>
</dbReference>
<feature type="repeat" description="TPR" evidence="1">
    <location>
        <begin position="182"/>
        <end position="215"/>
    </location>
</feature>
<evidence type="ECO:0000313" key="3">
    <source>
        <dbReference type="Proteomes" id="UP001318040"/>
    </source>
</evidence>
<keyword evidence="1" id="KW-0802">TPR repeat</keyword>
<dbReference type="Gene3D" id="1.25.40.10">
    <property type="entry name" value="Tetratricopeptide repeat domain"/>
    <property type="match status" value="1"/>
</dbReference>
<organism evidence="3 4">
    <name type="scientific">Petromyzon marinus</name>
    <name type="common">Sea lamprey</name>
    <dbReference type="NCBI Taxonomy" id="7757"/>
    <lineage>
        <taxon>Eukaryota</taxon>
        <taxon>Metazoa</taxon>
        <taxon>Chordata</taxon>
        <taxon>Craniata</taxon>
        <taxon>Vertebrata</taxon>
        <taxon>Cyclostomata</taxon>
        <taxon>Hyperoartia</taxon>
        <taxon>Petromyzontiformes</taxon>
        <taxon>Petromyzontidae</taxon>
        <taxon>Petromyzon</taxon>
    </lineage>
</organism>
<dbReference type="SUPFAM" id="SSF48371">
    <property type="entry name" value="ARM repeat"/>
    <property type="match status" value="1"/>
</dbReference>
<dbReference type="RefSeq" id="XP_032820593.1">
    <property type="nucleotide sequence ID" value="XM_032964702.1"/>
</dbReference>
<reference evidence="4" key="1">
    <citation type="submission" date="2025-08" db="UniProtKB">
        <authorList>
            <consortium name="RefSeq"/>
        </authorList>
    </citation>
    <scope>IDENTIFICATION</scope>
    <source>
        <tissue evidence="4">Sperm</tissue>
    </source>
</reference>
<name>A0AAJ7TPZ6_PETMA</name>
<evidence type="ECO:0000256" key="2">
    <source>
        <dbReference type="SAM" id="Coils"/>
    </source>
</evidence>
<dbReference type="InterPro" id="IPR043195">
    <property type="entry name" value="TTC12"/>
</dbReference>
<protein>
    <submittedName>
        <fullName evidence="4">Tetratricopeptide repeat protein 12</fullName>
    </submittedName>
</protein>
<gene>
    <name evidence="4" type="primary">TTC12</name>
</gene>
<evidence type="ECO:0000256" key="1">
    <source>
        <dbReference type="PROSITE-ProRule" id="PRU00339"/>
    </source>
</evidence>
<dbReference type="AlphaFoldDB" id="A0AAJ7TPZ6"/>
<dbReference type="SMART" id="SM00028">
    <property type="entry name" value="TPR"/>
    <property type="match status" value="3"/>
</dbReference>
<dbReference type="GO" id="GO:0070286">
    <property type="term" value="P:axonemal dynein complex assembly"/>
    <property type="evidence" value="ECO:0007669"/>
    <property type="project" value="TreeGrafter"/>
</dbReference>
<dbReference type="InterPro" id="IPR011990">
    <property type="entry name" value="TPR-like_helical_dom_sf"/>
</dbReference>
<dbReference type="KEGG" id="pmrn:116948216"/>
<dbReference type="Gene3D" id="1.25.10.10">
    <property type="entry name" value="Leucine-rich Repeat Variant"/>
    <property type="match status" value="1"/>
</dbReference>
<dbReference type="PROSITE" id="PS50005">
    <property type="entry name" value="TPR"/>
    <property type="match status" value="1"/>
</dbReference>